<gene>
    <name evidence="1" type="ordered locus">Bcen_2327</name>
</gene>
<dbReference type="EMBL" id="CP000378">
    <property type="protein sequence ID" value="ABF77228.1"/>
    <property type="molecule type" value="Genomic_DNA"/>
</dbReference>
<organism evidence="1">
    <name type="scientific">Burkholderia orbicola (strain AU 1054)</name>
    <dbReference type="NCBI Taxonomy" id="331271"/>
    <lineage>
        <taxon>Bacteria</taxon>
        <taxon>Pseudomonadati</taxon>
        <taxon>Pseudomonadota</taxon>
        <taxon>Betaproteobacteria</taxon>
        <taxon>Burkholderiales</taxon>
        <taxon>Burkholderiaceae</taxon>
        <taxon>Burkholderia</taxon>
        <taxon>Burkholderia cepacia complex</taxon>
        <taxon>Burkholderia orbicola</taxon>
    </lineage>
</organism>
<evidence type="ECO:0000313" key="1">
    <source>
        <dbReference type="EMBL" id="ABF77228.1"/>
    </source>
</evidence>
<dbReference type="HOGENOM" id="CLU_2300435_0_0_4"/>
<reference evidence="1" key="1">
    <citation type="submission" date="2006-05" db="EMBL/GenBank/DDBJ databases">
        <title>Complete sequence of chromosome 1 of Burkholderia cenocepacia AU 1054.</title>
        <authorList>
            <consortium name="US DOE Joint Genome Institute"/>
            <person name="Copeland A."/>
            <person name="Lucas S."/>
            <person name="Lapidus A."/>
            <person name="Barry K."/>
            <person name="Detter J.C."/>
            <person name="Glavina del Rio T."/>
            <person name="Hammon N."/>
            <person name="Israni S."/>
            <person name="Dalin E."/>
            <person name="Tice H."/>
            <person name="Pitluck S."/>
            <person name="Chain P."/>
            <person name="Malfatti S."/>
            <person name="Shin M."/>
            <person name="Vergez L."/>
            <person name="Schmutz J."/>
            <person name="Larimer F."/>
            <person name="Land M."/>
            <person name="Hauser L."/>
            <person name="Kyrpides N."/>
            <person name="Lykidis A."/>
            <person name="LiPuma J.J."/>
            <person name="Konstantinidis K."/>
            <person name="Tiedje J.M."/>
            <person name="Richardson P."/>
        </authorList>
    </citation>
    <scope>NUCLEOTIDE SEQUENCE [LARGE SCALE GENOMIC DNA]</scope>
    <source>
        <strain evidence="1">AU 1054</strain>
    </source>
</reference>
<accession>A0A0H2XRU0</accession>
<protein>
    <submittedName>
        <fullName evidence="1">Uncharacterized protein</fullName>
    </submittedName>
</protein>
<sequence>MDIHMSERARSIREARFEGYRRVAAIHTGSGSSTDRARMLTVEIHSVAGRFCRRISTRARASSLLPPCARVGQEQRSCGIGGRTAAFRRPSRRSPAHAHH</sequence>
<dbReference type="AlphaFoldDB" id="A0A0H2XRU0"/>
<name>A0A0H2XRU0_BURO1</name>
<proteinExistence type="predicted"/>